<feature type="signal peptide" evidence="6">
    <location>
        <begin position="1"/>
        <end position="25"/>
    </location>
</feature>
<keyword evidence="3" id="KW-0472">Membrane</keyword>
<comment type="similarity">
    <text evidence="5">Belongs to the Omp25/RopB family.</text>
</comment>
<accession>A0ABV2IU87</accession>
<feature type="chain" id="PRO_5047497766" evidence="6">
    <location>
        <begin position="26"/>
        <end position="240"/>
    </location>
</feature>
<name>A0ABV2IU87_9HYPH</name>
<dbReference type="InterPro" id="IPR027385">
    <property type="entry name" value="Beta-barrel_OMP"/>
</dbReference>
<protein>
    <submittedName>
        <fullName evidence="8">Outer membrane immunogenic protein</fullName>
    </submittedName>
</protein>
<evidence type="ECO:0000313" key="9">
    <source>
        <dbReference type="Proteomes" id="UP001549047"/>
    </source>
</evidence>
<evidence type="ECO:0000259" key="7">
    <source>
        <dbReference type="Pfam" id="PF13505"/>
    </source>
</evidence>
<reference evidence="8 9" key="1">
    <citation type="submission" date="2024-06" db="EMBL/GenBank/DDBJ databases">
        <title>Genomic Encyclopedia of Type Strains, Phase IV (KMG-IV): sequencing the most valuable type-strain genomes for metagenomic binning, comparative biology and taxonomic classification.</title>
        <authorList>
            <person name="Goeker M."/>
        </authorList>
    </citation>
    <scope>NUCLEOTIDE SEQUENCE [LARGE SCALE GENOMIC DNA]</scope>
    <source>
        <strain evidence="8 9">DSM 29780</strain>
    </source>
</reference>
<dbReference type="Pfam" id="PF13505">
    <property type="entry name" value="OMP_b-brl"/>
    <property type="match status" value="1"/>
</dbReference>
<keyword evidence="2 6" id="KW-0732">Signal</keyword>
<dbReference type="RefSeq" id="WP_354554650.1">
    <property type="nucleotide sequence ID" value="NZ_JBEPMB010000001.1"/>
</dbReference>
<feature type="domain" description="Outer membrane protein beta-barrel" evidence="7">
    <location>
        <begin position="23"/>
        <end position="240"/>
    </location>
</feature>
<evidence type="ECO:0000256" key="1">
    <source>
        <dbReference type="ARBA" id="ARBA00004442"/>
    </source>
</evidence>
<keyword evidence="4" id="KW-0998">Cell outer membrane</keyword>
<dbReference type="InterPro" id="IPR051692">
    <property type="entry name" value="OMP-like"/>
</dbReference>
<proteinExistence type="inferred from homology"/>
<dbReference type="EMBL" id="JBEPMB010000001">
    <property type="protein sequence ID" value="MET3612062.1"/>
    <property type="molecule type" value="Genomic_DNA"/>
</dbReference>
<dbReference type="Proteomes" id="UP001549047">
    <property type="component" value="Unassembled WGS sequence"/>
</dbReference>
<evidence type="ECO:0000256" key="4">
    <source>
        <dbReference type="ARBA" id="ARBA00023237"/>
    </source>
</evidence>
<organism evidence="8 9">
    <name type="scientific">Rhizobium aquaticum</name>
    <dbReference type="NCBI Taxonomy" id="1549636"/>
    <lineage>
        <taxon>Bacteria</taxon>
        <taxon>Pseudomonadati</taxon>
        <taxon>Pseudomonadota</taxon>
        <taxon>Alphaproteobacteria</taxon>
        <taxon>Hyphomicrobiales</taxon>
        <taxon>Rhizobiaceae</taxon>
        <taxon>Rhizobium/Agrobacterium group</taxon>
        <taxon>Rhizobium</taxon>
    </lineage>
</organism>
<gene>
    <name evidence="8" type="ORF">ABID16_000367</name>
</gene>
<evidence type="ECO:0000256" key="2">
    <source>
        <dbReference type="ARBA" id="ARBA00022729"/>
    </source>
</evidence>
<dbReference type="SUPFAM" id="SSF56925">
    <property type="entry name" value="OMPA-like"/>
    <property type="match status" value="1"/>
</dbReference>
<keyword evidence="9" id="KW-1185">Reference proteome</keyword>
<comment type="subcellular location">
    <subcellularLocation>
        <location evidence="1">Cell outer membrane</location>
    </subcellularLocation>
</comment>
<dbReference type="InterPro" id="IPR011250">
    <property type="entry name" value="OMP/PagP_B-barrel"/>
</dbReference>
<sequence>MKFNALPKMSVAGFVALLACQPAIAGDATPSSSANWSGIFVGGSLGGAWNPTSYVHTETAGVGGPATNNERFSTNGSSFLGGLHIGAQQQIDAFVIGAEGGYDFFNARDSRQTNLNGIPRIRETRLNGMWYIAGRLGYAVDRALPYVKLGYANSELNYTNTRIADGVVVGQSSSRVGGFLVGAGLDFALTDNWVVGGEYNFAKFDVGSQQQMRAGVPVSAFNGSNNVQFHSVTARLSYKF</sequence>
<evidence type="ECO:0000313" key="8">
    <source>
        <dbReference type="EMBL" id="MET3612062.1"/>
    </source>
</evidence>
<evidence type="ECO:0000256" key="6">
    <source>
        <dbReference type="SAM" id="SignalP"/>
    </source>
</evidence>
<comment type="caution">
    <text evidence="8">The sequence shown here is derived from an EMBL/GenBank/DDBJ whole genome shotgun (WGS) entry which is preliminary data.</text>
</comment>
<dbReference type="Gene3D" id="2.40.160.20">
    <property type="match status" value="1"/>
</dbReference>
<dbReference type="PANTHER" id="PTHR34001">
    <property type="entry name" value="BLL7405 PROTEIN"/>
    <property type="match status" value="1"/>
</dbReference>
<evidence type="ECO:0000256" key="5">
    <source>
        <dbReference type="ARBA" id="ARBA00038306"/>
    </source>
</evidence>
<evidence type="ECO:0000256" key="3">
    <source>
        <dbReference type="ARBA" id="ARBA00023136"/>
    </source>
</evidence>
<dbReference type="PROSITE" id="PS51257">
    <property type="entry name" value="PROKAR_LIPOPROTEIN"/>
    <property type="match status" value="1"/>
</dbReference>
<dbReference type="PANTHER" id="PTHR34001:SF3">
    <property type="entry name" value="BLL7405 PROTEIN"/>
    <property type="match status" value="1"/>
</dbReference>